<feature type="compositionally biased region" description="Polar residues" evidence="13">
    <location>
        <begin position="1122"/>
        <end position="1134"/>
    </location>
</feature>
<keyword evidence="3" id="KW-0813">Transport</keyword>
<dbReference type="GO" id="GO:0016020">
    <property type="term" value="C:membrane"/>
    <property type="evidence" value="ECO:0007669"/>
    <property type="project" value="InterPro"/>
</dbReference>
<evidence type="ECO:0000256" key="1">
    <source>
        <dbReference type="ARBA" id="ARBA00004127"/>
    </source>
</evidence>
<dbReference type="InterPro" id="IPR011527">
    <property type="entry name" value="ABC1_TM_dom"/>
</dbReference>
<evidence type="ECO:0000256" key="3">
    <source>
        <dbReference type="ARBA" id="ARBA00022448"/>
    </source>
</evidence>
<dbReference type="GO" id="GO:0015421">
    <property type="term" value="F:ABC-type oligopeptide transporter activity"/>
    <property type="evidence" value="ECO:0007669"/>
    <property type="project" value="TreeGrafter"/>
</dbReference>
<comment type="similarity">
    <text evidence="2">Belongs to the ABC transporter superfamily. ABCB family. MHC peptide exporter (TC 3.A.1.209) subfamily.</text>
</comment>
<keyword evidence="7" id="KW-0571">Peptide transport</keyword>
<keyword evidence="10 14" id="KW-0472">Membrane</keyword>
<dbReference type="EMBL" id="CAJGYM010000001">
    <property type="protein sequence ID" value="CAD6184949.1"/>
    <property type="molecule type" value="Genomic_DNA"/>
</dbReference>
<dbReference type="InterPro" id="IPR027417">
    <property type="entry name" value="P-loop_NTPase"/>
</dbReference>
<keyword evidence="18" id="KW-1185">Reference proteome</keyword>
<evidence type="ECO:0000256" key="5">
    <source>
        <dbReference type="ARBA" id="ARBA00022741"/>
    </source>
</evidence>
<dbReference type="InterPro" id="IPR017871">
    <property type="entry name" value="ABC_transporter-like_CS"/>
</dbReference>
<evidence type="ECO:0000256" key="6">
    <source>
        <dbReference type="ARBA" id="ARBA00022840"/>
    </source>
</evidence>
<feature type="transmembrane region" description="Helical" evidence="14">
    <location>
        <begin position="221"/>
        <end position="241"/>
    </location>
</feature>
<organism evidence="17 18">
    <name type="scientific">Caenorhabditis auriculariae</name>
    <dbReference type="NCBI Taxonomy" id="2777116"/>
    <lineage>
        <taxon>Eukaryota</taxon>
        <taxon>Metazoa</taxon>
        <taxon>Ecdysozoa</taxon>
        <taxon>Nematoda</taxon>
        <taxon>Chromadorea</taxon>
        <taxon>Rhabditida</taxon>
        <taxon>Rhabditina</taxon>
        <taxon>Rhabditomorpha</taxon>
        <taxon>Rhabditoidea</taxon>
        <taxon>Rhabditidae</taxon>
        <taxon>Peloderinae</taxon>
        <taxon>Caenorhabditis</taxon>
    </lineage>
</organism>
<evidence type="ECO:0000313" key="18">
    <source>
        <dbReference type="Proteomes" id="UP000835052"/>
    </source>
</evidence>
<dbReference type="OrthoDB" id="6500128at2759"/>
<dbReference type="InterPro" id="IPR003593">
    <property type="entry name" value="AAA+_ATPase"/>
</dbReference>
<name>A0A8S1GNW3_9PELO</name>
<evidence type="ECO:0000313" key="17">
    <source>
        <dbReference type="EMBL" id="CAD6184949.1"/>
    </source>
</evidence>
<feature type="region of interest" description="Disordered" evidence="13">
    <location>
        <begin position="1260"/>
        <end position="1283"/>
    </location>
</feature>
<comment type="caution">
    <text evidence="17">The sequence shown here is derived from an EMBL/GenBank/DDBJ whole genome shotgun (WGS) entry which is preliminary data.</text>
</comment>
<keyword evidence="9 14" id="KW-1133">Transmembrane helix</keyword>
<feature type="compositionally biased region" description="Low complexity" evidence="13">
    <location>
        <begin position="753"/>
        <end position="763"/>
    </location>
</feature>
<dbReference type="InterPro" id="IPR036640">
    <property type="entry name" value="ABC1_TM_sf"/>
</dbReference>
<dbReference type="PROSITE" id="PS00211">
    <property type="entry name" value="ABC_TRANSPORTER_1"/>
    <property type="match status" value="1"/>
</dbReference>
<dbReference type="PANTHER" id="PTHR43394:SF19">
    <property type="entry name" value="ABC TRANSPORTER B FAMILY"/>
    <property type="match status" value="1"/>
</dbReference>
<feature type="region of interest" description="Disordered" evidence="13">
    <location>
        <begin position="741"/>
        <end position="765"/>
    </location>
</feature>
<feature type="compositionally biased region" description="Basic and acidic residues" evidence="13">
    <location>
        <begin position="1143"/>
        <end position="1152"/>
    </location>
</feature>
<comment type="subcellular location">
    <subcellularLocation>
        <location evidence="1">Endomembrane system</location>
        <topology evidence="1">Multi-pass membrane protein</topology>
    </subcellularLocation>
</comment>
<dbReference type="InterPro" id="IPR013305">
    <property type="entry name" value="ABC_Tap-like"/>
</dbReference>
<feature type="compositionally biased region" description="Polar residues" evidence="13">
    <location>
        <begin position="1260"/>
        <end position="1275"/>
    </location>
</feature>
<keyword evidence="6" id="KW-0067">ATP-binding</keyword>
<evidence type="ECO:0000259" key="16">
    <source>
        <dbReference type="PROSITE" id="PS50929"/>
    </source>
</evidence>
<dbReference type="Pfam" id="PF00005">
    <property type="entry name" value="ABC_tran"/>
    <property type="match status" value="1"/>
</dbReference>
<dbReference type="GO" id="GO:0015433">
    <property type="term" value="F:ABC-type peptide antigen transporter activity"/>
    <property type="evidence" value="ECO:0007669"/>
    <property type="project" value="UniProtKB-EC"/>
</dbReference>
<dbReference type="SUPFAM" id="SSF52540">
    <property type="entry name" value="P-loop containing nucleoside triphosphate hydrolases"/>
    <property type="match status" value="1"/>
</dbReference>
<evidence type="ECO:0000256" key="13">
    <source>
        <dbReference type="SAM" id="MobiDB-lite"/>
    </source>
</evidence>
<dbReference type="Pfam" id="PF00664">
    <property type="entry name" value="ABC_membrane"/>
    <property type="match status" value="1"/>
</dbReference>
<evidence type="ECO:0000256" key="14">
    <source>
        <dbReference type="SAM" id="Phobius"/>
    </source>
</evidence>
<dbReference type="CDD" id="cd03249">
    <property type="entry name" value="ABC_MTABC3_MDL1_MDL2"/>
    <property type="match status" value="1"/>
</dbReference>
<keyword evidence="8" id="KW-1278">Translocase</keyword>
<comment type="catalytic activity">
    <reaction evidence="12">
        <text>a peptide antigen(in) + ATP + H2O = a peptide antigen(out) + ADP + phosphate + H(+)</text>
        <dbReference type="Rhea" id="RHEA:65972"/>
        <dbReference type="Rhea" id="RHEA-COMP:16941"/>
        <dbReference type="ChEBI" id="CHEBI:15377"/>
        <dbReference type="ChEBI" id="CHEBI:15378"/>
        <dbReference type="ChEBI" id="CHEBI:30616"/>
        <dbReference type="ChEBI" id="CHEBI:43474"/>
        <dbReference type="ChEBI" id="CHEBI:166823"/>
        <dbReference type="ChEBI" id="CHEBI:456216"/>
        <dbReference type="EC" id="7.4.2.14"/>
    </reaction>
    <physiologicalReaction direction="left-to-right" evidence="12">
        <dbReference type="Rhea" id="RHEA:65973"/>
    </physiologicalReaction>
</comment>
<dbReference type="SUPFAM" id="SSF90123">
    <property type="entry name" value="ABC transporter transmembrane region"/>
    <property type="match status" value="1"/>
</dbReference>
<dbReference type="InterPro" id="IPR003439">
    <property type="entry name" value="ABC_transporter-like_ATP-bd"/>
</dbReference>
<evidence type="ECO:0000256" key="4">
    <source>
        <dbReference type="ARBA" id="ARBA00022692"/>
    </source>
</evidence>
<reference evidence="17" key="1">
    <citation type="submission" date="2020-10" db="EMBL/GenBank/DDBJ databases">
        <authorList>
            <person name="Kikuchi T."/>
        </authorList>
    </citation>
    <scope>NUCLEOTIDE SEQUENCE</scope>
    <source>
        <strain evidence="17">NKZ352</strain>
    </source>
</reference>
<dbReference type="Proteomes" id="UP000835052">
    <property type="component" value="Unassembled WGS sequence"/>
</dbReference>
<feature type="transmembrane region" description="Helical" evidence="14">
    <location>
        <begin position="402"/>
        <end position="426"/>
    </location>
</feature>
<evidence type="ECO:0000259" key="15">
    <source>
        <dbReference type="PROSITE" id="PS50893"/>
    </source>
</evidence>
<dbReference type="Gene3D" id="3.40.50.300">
    <property type="entry name" value="P-loop containing nucleotide triphosphate hydrolases"/>
    <property type="match status" value="1"/>
</dbReference>
<feature type="region of interest" description="Disordered" evidence="13">
    <location>
        <begin position="1120"/>
        <end position="1155"/>
    </location>
</feature>
<dbReference type="InterPro" id="IPR039421">
    <property type="entry name" value="Type_1_exporter"/>
</dbReference>
<evidence type="ECO:0000256" key="7">
    <source>
        <dbReference type="ARBA" id="ARBA00022856"/>
    </source>
</evidence>
<evidence type="ECO:0000256" key="8">
    <source>
        <dbReference type="ARBA" id="ARBA00022967"/>
    </source>
</evidence>
<evidence type="ECO:0000256" key="2">
    <source>
        <dbReference type="ARBA" id="ARBA00006493"/>
    </source>
</evidence>
<feature type="domain" description="ABC transporter" evidence="15">
    <location>
        <begin position="500"/>
        <end position="735"/>
    </location>
</feature>
<evidence type="ECO:0000256" key="11">
    <source>
        <dbReference type="ARBA" id="ARBA00034522"/>
    </source>
</evidence>
<dbReference type="Gene3D" id="1.20.1560.10">
    <property type="entry name" value="ABC transporter type 1, transmembrane domain"/>
    <property type="match status" value="1"/>
</dbReference>
<feature type="transmembrane region" description="Helical" evidence="14">
    <location>
        <begin position="1090"/>
        <end position="1115"/>
    </location>
</feature>
<dbReference type="FunFam" id="3.40.50.300:FF:000140">
    <property type="entry name" value="Lipid A export ATP-binding/permease protein MsbA"/>
    <property type="match status" value="1"/>
</dbReference>
<dbReference type="GO" id="GO:0005524">
    <property type="term" value="F:ATP binding"/>
    <property type="evidence" value="ECO:0007669"/>
    <property type="project" value="UniProtKB-KW"/>
</dbReference>
<dbReference type="GO" id="GO:0012505">
    <property type="term" value="C:endomembrane system"/>
    <property type="evidence" value="ECO:0007669"/>
    <property type="project" value="UniProtKB-SubCell"/>
</dbReference>
<feature type="transmembrane region" description="Helical" evidence="14">
    <location>
        <begin position="324"/>
        <end position="346"/>
    </location>
</feature>
<keyword evidence="7" id="KW-0653">Protein transport</keyword>
<sequence length="1351" mass="150885">MSSPTVSRLSWGIFFSAVDFLACLLLIFLHDGTFSTRNFTSQFTDFSFFSSTIDMLLLQFIRTGLWLTPAVIHAMNRADSLPLWKEPIFCSALLLCAASPTKLLLLTEKLKPGDPLSVGDYGILVWNFIASVLLDFTWRRFFSRTPSSYVVLDEEYDEDHVRPKQTFELIFRLLQYCKREWLWHISGFSFLFIYSITRIFVPYYTGQVIATVVATKSYGSLANAVYIMAVISLVSAVAAGFRGGSFEYAYARIQRSIRYDLFSGLVGQDVAFYDAHKTGEVTSRLAADCQTMSDTVALNVNVFLRNTVMLIGSMAFMMKLSWRLSLVTFILVPIIFVASKIFGTYYDILSERTQDAVAESNDVAEEVLSTMRTVRSFACENVEVDRFYEKLTDTLKVTKTKAIAYIGFLWVSELFQSFIIVGVLWYGGHLVLTGKMQADLLVAFLLYQMQLGDNLRQMGEVWTGLMQSVGASRKVFEYIDRQPVIQHNGEYQPETVKGRIEFRNVHFSYPTRSNLPILRDLSFIVEPGETVALVGPSGSGKSSCIALLENFYLPNAGQVLVDGVPLEEYEHHYIHRKIALVGQEPVLFARSVMENIRYGVDVPDTDIIRSAEMANAHDFISQTTLKYETNVGEKGTQMSGGQKQRIAIARALVRQPAILLLDEATSALDTESEHIVQEAIYKNLGGKSVILIAHRLSTVEKADKIIVINKGRVEQIGTHEQLLSQPGTYATLVQRQKFGEQKKPKRLTPNAFSPSKSISVSPSQGNPMSLLSTSFRKTEINASYEKLKAYYLRRPLDVYPIEWSSKMFTDPICFFLIALSCLFQVSAGEECCKRTMLAYPSGEAIPPECERLRCTEAPIIIESSYKEGRGIQRFLRVAEKISTLTVIDNSMTFIVMDYLKELVHKGPGPAIFLRNVEMLRRSFDKLQKITVDDIRPYCKGEKLIVIEGTIDETVRKRLETIANQTLADCAKLTTLAPSTTTEAINTTTVTTEAPTTTEEAVNTTTTIATTTEPEINTTTVTTIATTTPEPTTRTTTAETLVTTAPDTTVAPDEAISSTTTATKSPPQNCVGAAALAPAAEEKECPSTNMIILPAIVVIILLILALGIVSYVAFFIRVKPNPENRTNSKNNSKEPSSLGIPIEGSKEGVEAPKRKAAGKDSAVLLIKEEKTREETPKMDKEINMEAGVIGPREISFTGTPPKKEKLLSEKPIKVQLEKTHPKKTVMKREILKKANLQRPKTTACEKKTRFQTPLEETNFYNLSTDSPALDPSSASKTDSKDLPSQKKLRELCLKPDQTYEQSEKIIEIEKERASTLFSDELEDFEKYLRATCLPEEATEEHKGNPAKLNAKI</sequence>
<dbReference type="CDD" id="cd18572">
    <property type="entry name" value="ABC_6TM_TAP"/>
    <property type="match status" value="1"/>
</dbReference>
<evidence type="ECO:0000256" key="9">
    <source>
        <dbReference type="ARBA" id="ARBA00022989"/>
    </source>
</evidence>
<dbReference type="PANTHER" id="PTHR43394">
    <property type="entry name" value="ATP-DEPENDENT PERMEASE MDL1, MITOCHONDRIAL"/>
    <property type="match status" value="1"/>
</dbReference>
<feature type="transmembrane region" description="Helical" evidence="14">
    <location>
        <begin position="9"/>
        <end position="28"/>
    </location>
</feature>
<dbReference type="PROSITE" id="PS50893">
    <property type="entry name" value="ABC_TRANSPORTER_2"/>
    <property type="match status" value="1"/>
</dbReference>
<dbReference type="SMART" id="SM00382">
    <property type="entry name" value="AAA"/>
    <property type="match status" value="1"/>
</dbReference>
<protein>
    <recommendedName>
        <fullName evidence="11">ABC-type antigen peptide transporter</fullName>
        <ecNumber evidence="11">7.4.2.14</ecNumber>
    </recommendedName>
</protein>
<feature type="domain" description="ABC transmembrane type-1" evidence="16">
    <location>
        <begin position="187"/>
        <end position="467"/>
    </location>
</feature>
<evidence type="ECO:0000256" key="10">
    <source>
        <dbReference type="ARBA" id="ARBA00023136"/>
    </source>
</evidence>
<keyword evidence="4 14" id="KW-0812">Transmembrane</keyword>
<evidence type="ECO:0000256" key="12">
    <source>
        <dbReference type="ARBA" id="ARBA00048240"/>
    </source>
</evidence>
<proteinExistence type="inferred from homology"/>
<accession>A0A8S1GNW3</accession>
<dbReference type="NCBIfam" id="TIGR00958">
    <property type="entry name" value="3a01208"/>
    <property type="match status" value="1"/>
</dbReference>
<dbReference type="EC" id="7.4.2.14" evidence="11"/>
<gene>
    <name evidence="17" type="ORF">CAUJ_LOCUS868</name>
</gene>
<dbReference type="PROSITE" id="PS50929">
    <property type="entry name" value="ABC_TM1F"/>
    <property type="match status" value="1"/>
</dbReference>
<keyword evidence="5" id="KW-0547">Nucleotide-binding</keyword>
<feature type="transmembrane region" description="Helical" evidence="14">
    <location>
        <begin position="181"/>
        <end position="201"/>
    </location>
</feature>
<dbReference type="GO" id="GO:0016887">
    <property type="term" value="F:ATP hydrolysis activity"/>
    <property type="evidence" value="ECO:0007669"/>
    <property type="project" value="InterPro"/>
</dbReference>
<dbReference type="FunFam" id="1.20.1560.10:FF:000216">
    <property type="entry name" value="HAlF transporter (PGP related)"/>
    <property type="match status" value="1"/>
</dbReference>